<evidence type="ECO:0000313" key="2">
    <source>
        <dbReference type="Proteomes" id="UP000070163"/>
    </source>
</evidence>
<reference evidence="1 2" key="1">
    <citation type="journal article" date="2016" name="Sci. Rep.">
        <title>Metabolic traits of an uncultured archaeal lineage -MSBL1- from brine pools of the Red Sea.</title>
        <authorList>
            <person name="Mwirichia R."/>
            <person name="Alam I."/>
            <person name="Rashid M."/>
            <person name="Vinu M."/>
            <person name="Ba-Alawi W."/>
            <person name="Anthony Kamau A."/>
            <person name="Kamanda Ngugi D."/>
            <person name="Goker M."/>
            <person name="Klenk H.P."/>
            <person name="Bajic V."/>
            <person name="Stingl U."/>
        </authorList>
    </citation>
    <scope>NUCLEOTIDE SEQUENCE [LARGE SCALE GENOMIC DNA]</scope>
    <source>
        <strain evidence="1">SCGC-AAA259A05</strain>
    </source>
</reference>
<protein>
    <submittedName>
        <fullName evidence="1">Uncharacterized protein</fullName>
    </submittedName>
</protein>
<name>A0A133U2V4_9EURY</name>
<proteinExistence type="predicted"/>
<dbReference type="Proteomes" id="UP000070163">
    <property type="component" value="Unassembled WGS sequence"/>
</dbReference>
<accession>A0A133U2V4</accession>
<comment type="caution">
    <text evidence="1">The sequence shown here is derived from an EMBL/GenBank/DDBJ whole genome shotgun (WGS) entry which is preliminary data.</text>
</comment>
<dbReference type="AlphaFoldDB" id="A0A133U2V4"/>
<evidence type="ECO:0000313" key="1">
    <source>
        <dbReference type="EMBL" id="KXA88513.1"/>
    </source>
</evidence>
<feature type="non-terminal residue" evidence="1">
    <location>
        <position position="66"/>
    </location>
</feature>
<organism evidence="1 2">
    <name type="scientific">candidate division MSBL1 archaeon SCGC-AAA259A05</name>
    <dbReference type="NCBI Taxonomy" id="1698259"/>
    <lineage>
        <taxon>Archaea</taxon>
        <taxon>Methanobacteriati</taxon>
        <taxon>Methanobacteriota</taxon>
        <taxon>candidate division MSBL1</taxon>
    </lineage>
</organism>
<gene>
    <name evidence="1" type="ORF">AKJ57_06800</name>
</gene>
<dbReference type="EMBL" id="LHXJ01000153">
    <property type="protein sequence ID" value="KXA88513.1"/>
    <property type="molecule type" value="Genomic_DNA"/>
</dbReference>
<keyword evidence="2" id="KW-1185">Reference proteome</keyword>
<sequence>MKLEMEKSGTWKTCIGAISNLEGESNKFVSFWNGFRFLWLKSNSNIFKYFQRLSFRTPRKTLNQDL</sequence>